<organism evidence="14 15">
    <name type="scientific">Fictibacillus arsenicus</name>
    <dbReference type="NCBI Taxonomy" id="255247"/>
    <lineage>
        <taxon>Bacteria</taxon>
        <taxon>Bacillati</taxon>
        <taxon>Bacillota</taxon>
        <taxon>Bacilli</taxon>
        <taxon>Bacillales</taxon>
        <taxon>Fictibacillaceae</taxon>
        <taxon>Fictibacillus</taxon>
    </lineage>
</organism>
<accession>A0A1B1Z7L0</accession>
<feature type="binding site" evidence="11">
    <location>
        <position position="147"/>
    </location>
    <ligand>
        <name>substrate</name>
    </ligand>
</feature>
<dbReference type="AlphaFoldDB" id="A0A1B1Z7L0"/>
<dbReference type="InterPro" id="IPR011059">
    <property type="entry name" value="Metal-dep_hydrolase_composite"/>
</dbReference>
<evidence type="ECO:0000259" key="13">
    <source>
        <dbReference type="Pfam" id="PF01979"/>
    </source>
</evidence>
<evidence type="ECO:0000256" key="6">
    <source>
        <dbReference type="ARBA" id="ARBA00023277"/>
    </source>
</evidence>
<dbReference type="Gene3D" id="3.20.20.140">
    <property type="entry name" value="Metal-dependent hydrolases"/>
    <property type="match status" value="1"/>
</dbReference>
<feature type="binding site" evidence="11">
    <location>
        <position position="234"/>
    </location>
    <ligand>
        <name>substrate</name>
    </ligand>
</feature>
<proteinExistence type="inferred from homology"/>
<feature type="binding site" evidence="12">
    <location>
        <position position="136"/>
    </location>
    <ligand>
        <name>Zn(2+)</name>
        <dbReference type="ChEBI" id="CHEBI:29105"/>
    </ligand>
</feature>
<evidence type="ECO:0000256" key="3">
    <source>
        <dbReference type="ARBA" id="ARBA00018029"/>
    </source>
</evidence>
<dbReference type="KEGG" id="far:ABE41_015020"/>
<dbReference type="PANTHER" id="PTHR11113:SF14">
    <property type="entry name" value="N-ACETYLGLUCOSAMINE-6-PHOSPHATE DEACETYLASE"/>
    <property type="match status" value="1"/>
</dbReference>
<dbReference type="EC" id="3.5.1.25" evidence="2"/>
<evidence type="ECO:0000256" key="11">
    <source>
        <dbReference type="PIRSR" id="PIRSR038994-2"/>
    </source>
</evidence>
<feature type="binding site" evidence="11">
    <location>
        <position position="258"/>
    </location>
    <ligand>
        <name>substrate</name>
    </ligand>
</feature>
<evidence type="ECO:0000256" key="9">
    <source>
        <dbReference type="PIRNR" id="PIRNR038994"/>
    </source>
</evidence>
<sequence length="395" mass="42759">MKPGVLLHGDYIDENGSLVKNGYLFIKNGKIEYVGGVNPLTQDEEAETYGMPSGSIIIPGMIDIHIHGASGADVMDGTEDALSIMEKALPAEGTTSFLATTMTENPLYIEEALEQTASFIENQKPGSAEIVGIHLEGPFISPKRAGAQPKGFIESPNIEMFKKWHERAKSHIRLVTLAPEMEGGLDLASYLSSNGIIASIGHSDSTFEEVKEGIRSGISHVTHLFNGMRGMHHRDPGVAGAALIQKELNVEMIVDGVHASPEMINLAYHSTGPDRTVLITDSMRAKGLGDGTYTLGGQQVTVKNGRAYLEDGTLAGSILSMNDAVKNMMKFTNCSIADIVKMTSVNAANELNIYDKKGSLSKGKDADITVLTEDYNVYMTFCRGELAYRRKEEKV</sequence>
<dbReference type="SUPFAM" id="SSF51556">
    <property type="entry name" value="Metallo-dependent hydrolases"/>
    <property type="match status" value="1"/>
</dbReference>
<gene>
    <name evidence="14" type="ORF">ABE41_015020</name>
</gene>
<dbReference type="InterPro" id="IPR032466">
    <property type="entry name" value="Metal_Hydrolase"/>
</dbReference>
<feature type="binding site" evidence="11">
    <location>
        <begin position="314"/>
        <end position="316"/>
    </location>
    <ligand>
        <name>substrate</name>
    </ligand>
</feature>
<feature type="binding site" evidence="11">
    <location>
        <begin position="226"/>
        <end position="227"/>
    </location>
    <ligand>
        <name>substrate</name>
    </ligand>
</feature>
<dbReference type="GO" id="GO:0046872">
    <property type="term" value="F:metal ion binding"/>
    <property type="evidence" value="ECO:0007669"/>
    <property type="project" value="UniProtKB-KW"/>
</dbReference>
<dbReference type="SUPFAM" id="SSF51338">
    <property type="entry name" value="Composite domain of metallo-dependent hydrolases"/>
    <property type="match status" value="1"/>
</dbReference>
<dbReference type="FunFam" id="3.20.20.140:FF:000004">
    <property type="entry name" value="N-acetylglucosamine-6-phosphate deacetylase"/>
    <property type="match status" value="1"/>
</dbReference>
<dbReference type="RefSeq" id="WP_066291964.1">
    <property type="nucleotide sequence ID" value="NZ_CP016761.1"/>
</dbReference>
<dbReference type="InterPro" id="IPR006680">
    <property type="entry name" value="Amidohydro-rel"/>
</dbReference>
<feature type="binding site" evidence="12">
    <location>
        <position position="223"/>
    </location>
    <ligand>
        <name>Zn(2+)</name>
        <dbReference type="ChEBI" id="CHEBI:29105"/>
    </ligand>
</feature>
<comment type="pathway">
    <text evidence="8">Amino-sugar metabolism; N-acetylneuraminate degradation; D-fructose 6-phosphate from N-acetylneuraminate: step 4/5.</text>
</comment>
<dbReference type="Proteomes" id="UP000077412">
    <property type="component" value="Chromosome"/>
</dbReference>
<evidence type="ECO:0000256" key="2">
    <source>
        <dbReference type="ARBA" id="ARBA00011899"/>
    </source>
</evidence>
<dbReference type="Gene3D" id="2.30.40.10">
    <property type="entry name" value="Urease, subunit C, domain 1"/>
    <property type="match status" value="1"/>
</dbReference>
<name>A0A1B1Z7L0_9BACL</name>
<dbReference type="GO" id="GO:0008448">
    <property type="term" value="F:N-acetylglucosamine-6-phosphate deacetylase activity"/>
    <property type="evidence" value="ECO:0007669"/>
    <property type="project" value="UniProtKB-EC"/>
</dbReference>
<dbReference type="CDD" id="cd00854">
    <property type="entry name" value="NagA"/>
    <property type="match status" value="1"/>
</dbReference>
<keyword evidence="5 9" id="KW-0378">Hydrolase</keyword>
<keyword evidence="15" id="KW-1185">Reference proteome</keyword>
<evidence type="ECO:0000256" key="5">
    <source>
        <dbReference type="ARBA" id="ARBA00022801"/>
    </source>
</evidence>
<dbReference type="GO" id="GO:0006046">
    <property type="term" value="P:N-acetylglucosamine catabolic process"/>
    <property type="evidence" value="ECO:0007669"/>
    <property type="project" value="TreeGrafter"/>
</dbReference>
<dbReference type="Pfam" id="PF01979">
    <property type="entry name" value="Amidohydro_1"/>
    <property type="match status" value="1"/>
</dbReference>
<keyword evidence="6 9" id="KW-0119">Carbohydrate metabolism</keyword>
<feature type="domain" description="Amidohydrolase-related" evidence="13">
    <location>
        <begin position="56"/>
        <end position="386"/>
    </location>
</feature>
<dbReference type="EMBL" id="CP016761">
    <property type="protein sequence ID" value="ANX13319.1"/>
    <property type="molecule type" value="Genomic_DNA"/>
</dbReference>
<evidence type="ECO:0000256" key="8">
    <source>
        <dbReference type="ARBA" id="ARBA00060590"/>
    </source>
</evidence>
<dbReference type="PANTHER" id="PTHR11113">
    <property type="entry name" value="N-ACETYLGLUCOSAMINE-6-PHOSPHATE DEACETYLASE"/>
    <property type="match status" value="1"/>
</dbReference>
<comment type="catalytic activity">
    <reaction evidence="7">
        <text>N-acetyl-D-glucosamine 6-phosphate + H2O = D-glucosamine 6-phosphate + acetate</text>
        <dbReference type="Rhea" id="RHEA:22936"/>
        <dbReference type="ChEBI" id="CHEBI:15377"/>
        <dbReference type="ChEBI" id="CHEBI:30089"/>
        <dbReference type="ChEBI" id="CHEBI:57513"/>
        <dbReference type="ChEBI" id="CHEBI:58725"/>
        <dbReference type="EC" id="3.5.1.25"/>
    </reaction>
</comment>
<feature type="binding site" evidence="12">
    <location>
        <position position="202"/>
    </location>
    <ligand>
        <name>Zn(2+)</name>
        <dbReference type="ChEBI" id="CHEBI:29105"/>
    </ligand>
</feature>
<comment type="cofactor">
    <cofactor evidence="12">
        <name>a divalent metal cation</name>
        <dbReference type="ChEBI" id="CHEBI:60240"/>
    </cofactor>
    <text evidence="12">Binds 1 divalent metal cation per subunit.</text>
</comment>
<dbReference type="OrthoDB" id="9776488at2"/>
<reference evidence="14 15" key="1">
    <citation type="submission" date="2016-08" db="EMBL/GenBank/DDBJ databases">
        <title>Complete genome sequence of Fictibacillus arsenicus G25-54, a strain with toxicity to nematodes and a potential arsenic-resistance activity.</title>
        <authorList>
            <person name="Zheng Z."/>
        </authorList>
    </citation>
    <scope>NUCLEOTIDE SEQUENCE [LARGE SCALE GENOMIC DNA]</scope>
    <source>
        <strain evidence="14 15">G25-54</strain>
    </source>
</reference>
<keyword evidence="4 12" id="KW-0479">Metal-binding</keyword>
<evidence type="ECO:0000256" key="12">
    <source>
        <dbReference type="PIRSR" id="PIRSR038994-3"/>
    </source>
</evidence>
<dbReference type="STRING" id="255247.ABE41_015020"/>
<evidence type="ECO:0000256" key="1">
    <source>
        <dbReference type="ARBA" id="ARBA00010716"/>
    </source>
</evidence>
<dbReference type="NCBIfam" id="TIGR00221">
    <property type="entry name" value="nagA"/>
    <property type="match status" value="1"/>
</dbReference>
<evidence type="ECO:0000256" key="4">
    <source>
        <dbReference type="ARBA" id="ARBA00022723"/>
    </source>
</evidence>
<evidence type="ECO:0000313" key="15">
    <source>
        <dbReference type="Proteomes" id="UP000077412"/>
    </source>
</evidence>
<feature type="active site" description="Proton donor/acceptor" evidence="10">
    <location>
        <position position="281"/>
    </location>
</feature>
<evidence type="ECO:0000313" key="14">
    <source>
        <dbReference type="EMBL" id="ANX13319.1"/>
    </source>
</evidence>
<dbReference type="PIRSF" id="PIRSF038994">
    <property type="entry name" value="NagA"/>
    <property type="match status" value="1"/>
</dbReference>
<comment type="similarity">
    <text evidence="1 9">Belongs to the metallo-dependent hydrolases superfamily. NagA family.</text>
</comment>
<dbReference type="InterPro" id="IPR003764">
    <property type="entry name" value="GlcNAc_6-P_deAcase"/>
</dbReference>
<evidence type="ECO:0000256" key="10">
    <source>
        <dbReference type="PIRSR" id="PIRSR038994-1"/>
    </source>
</evidence>
<protein>
    <recommendedName>
        <fullName evidence="3">N-acetylglucosamine-6-phosphate deacetylase</fullName>
        <ecNumber evidence="2">3.5.1.25</ecNumber>
    </recommendedName>
</protein>
<evidence type="ECO:0000256" key="7">
    <source>
        <dbReference type="ARBA" id="ARBA00047647"/>
    </source>
</evidence>